<dbReference type="PROSITE" id="PS01227">
    <property type="entry name" value="UPF0012"/>
    <property type="match status" value="1"/>
</dbReference>
<dbReference type="PANTHER" id="PTHR23088">
    <property type="entry name" value="NITRILASE-RELATED"/>
    <property type="match status" value="1"/>
</dbReference>
<dbReference type="RefSeq" id="WP_336434372.1">
    <property type="nucleotide sequence ID" value="NZ_JBAWKS010000001.1"/>
</dbReference>
<evidence type="ECO:0000256" key="1">
    <source>
        <dbReference type="ARBA" id="ARBA00010613"/>
    </source>
</evidence>
<dbReference type="EMBL" id="JBAWKS010000001">
    <property type="protein sequence ID" value="MEI4548398.1"/>
    <property type="molecule type" value="Genomic_DNA"/>
</dbReference>
<dbReference type="CDD" id="cd07572">
    <property type="entry name" value="nit"/>
    <property type="match status" value="1"/>
</dbReference>
<gene>
    <name evidence="4" type="ORF">WAE96_01585</name>
</gene>
<dbReference type="InterPro" id="IPR001110">
    <property type="entry name" value="UPF0012_CS"/>
</dbReference>
<dbReference type="SUPFAM" id="SSF56317">
    <property type="entry name" value="Carbon-nitrogen hydrolase"/>
    <property type="match status" value="1"/>
</dbReference>
<dbReference type="PANTHER" id="PTHR23088:SF27">
    <property type="entry name" value="DEAMINATED GLUTATHIONE AMIDASE"/>
    <property type="match status" value="1"/>
</dbReference>
<sequence>MIVVLQWTVSAKPSSNLDYLRQQLFALRDEHVNAPLLVCLPEGFACFDAQSHDLMAFANNSAPFIDQVCQLAKQFNVWISAGTIPIAEGTKYYAASLMINQLGEVVARYNKIHLFDVDVDDAKQNYRESNTTIAGKDLVVVDTPFGKIGLTVCYDMRFPGLFGALRALGAEIILVPSAFTVPTGKAHWLPLLQARAIENQVYLVAAATTGTHDNGRQTYGHSVIISPWGEIEAMLGDEANNIVYLPNMDKLTDVRQKMPLLSHNQFNYEFKHEQ</sequence>
<proteinExistence type="inferred from homology"/>
<evidence type="ECO:0000313" key="5">
    <source>
        <dbReference type="Proteomes" id="UP001382455"/>
    </source>
</evidence>
<dbReference type="Gene3D" id="3.60.110.10">
    <property type="entry name" value="Carbon-nitrogen hydrolase"/>
    <property type="match status" value="1"/>
</dbReference>
<keyword evidence="5" id="KW-1185">Reference proteome</keyword>
<evidence type="ECO:0000259" key="3">
    <source>
        <dbReference type="PROSITE" id="PS50263"/>
    </source>
</evidence>
<protein>
    <submittedName>
        <fullName evidence="4">Carbon-nitrogen hydrolase family protein</fullName>
    </submittedName>
</protein>
<keyword evidence="2 4" id="KW-0378">Hydrolase</keyword>
<evidence type="ECO:0000313" key="4">
    <source>
        <dbReference type="EMBL" id="MEI4548398.1"/>
    </source>
</evidence>
<comment type="caution">
    <text evidence="4">The sequence shown here is derived from an EMBL/GenBank/DDBJ whole genome shotgun (WGS) entry which is preliminary data.</text>
</comment>
<dbReference type="Proteomes" id="UP001382455">
    <property type="component" value="Unassembled WGS sequence"/>
</dbReference>
<evidence type="ECO:0000256" key="2">
    <source>
        <dbReference type="ARBA" id="ARBA00022801"/>
    </source>
</evidence>
<dbReference type="InterPro" id="IPR045254">
    <property type="entry name" value="Nit1/2_C-N_Hydrolase"/>
</dbReference>
<organism evidence="4 5">
    <name type="scientific">Pseudoalteromonas spongiae</name>
    <dbReference type="NCBI Taxonomy" id="298657"/>
    <lineage>
        <taxon>Bacteria</taxon>
        <taxon>Pseudomonadati</taxon>
        <taxon>Pseudomonadota</taxon>
        <taxon>Gammaproteobacteria</taxon>
        <taxon>Alteromonadales</taxon>
        <taxon>Pseudoalteromonadaceae</taxon>
        <taxon>Pseudoalteromonas</taxon>
    </lineage>
</organism>
<reference evidence="4 5" key="1">
    <citation type="submission" date="2023-12" db="EMBL/GenBank/DDBJ databases">
        <title>Friends and Foes: Symbiotic and Algicidal bacterial influence on Karenia brevis blooms.</title>
        <authorList>
            <person name="Fei C."/>
            <person name="Mohamed A.R."/>
            <person name="Booker A."/>
            <person name="Arshad M."/>
            <person name="Klass S."/>
            <person name="Ahn S."/>
            <person name="Gilbert P.M."/>
            <person name="Heil C.A."/>
            <person name="Martinez J.M."/>
            <person name="Amin S.A."/>
        </authorList>
    </citation>
    <scope>NUCLEOTIDE SEQUENCE [LARGE SCALE GENOMIC DNA]</scope>
    <source>
        <strain evidence="4 5">CE15</strain>
    </source>
</reference>
<accession>A0ABU8EQ87</accession>
<dbReference type="PROSITE" id="PS50263">
    <property type="entry name" value="CN_HYDROLASE"/>
    <property type="match status" value="1"/>
</dbReference>
<dbReference type="InterPro" id="IPR036526">
    <property type="entry name" value="C-N_Hydrolase_sf"/>
</dbReference>
<dbReference type="InterPro" id="IPR003010">
    <property type="entry name" value="C-N_Hydrolase"/>
</dbReference>
<feature type="domain" description="CN hydrolase" evidence="3">
    <location>
        <begin position="1"/>
        <end position="250"/>
    </location>
</feature>
<comment type="similarity">
    <text evidence="1">Belongs to the carbon-nitrogen hydrolase superfamily. NIT1/NIT2 family.</text>
</comment>
<dbReference type="Pfam" id="PF00795">
    <property type="entry name" value="CN_hydrolase"/>
    <property type="match status" value="1"/>
</dbReference>
<dbReference type="GO" id="GO:0016787">
    <property type="term" value="F:hydrolase activity"/>
    <property type="evidence" value="ECO:0007669"/>
    <property type="project" value="UniProtKB-KW"/>
</dbReference>
<name>A0ABU8EQ87_9GAMM</name>